<keyword evidence="5 8" id="KW-0812">Transmembrane</keyword>
<gene>
    <name evidence="9" type="ORF">E1B25_13610</name>
</gene>
<keyword evidence="4" id="KW-1003">Cell membrane</keyword>
<comment type="similarity">
    <text evidence="2">Belongs to the autoinducer-2 exporter (AI-2E) (TC 2.A.86) family.</text>
</comment>
<feature type="transmembrane region" description="Helical" evidence="8">
    <location>
        <begin position="9"/>
        <end position="26"/>
    </location>
</feature>
<feature type="transmembrane region" description="Helical" evidence="8">
    <location>
        <begin position="147"/>
        <end position="168"/>
    </location>
</feature>
<evidence type="ECO:0000313" key="9">
    <source>
        <dbReference type="EMBL" id="TDE37127.1"/>
    </source>
</evidence>
<keyword evidence="6 8" id="KW-1133">Transmembrane helix</keyword>
<evidence type="ECO:0000256" key="5">
    <source>
        <dbReference type="ARBA" id="ARBA00022692"/>
    </source>
</evidence>
<dbReference type="RefSeq" id="WP_132830063.1">
    <property type="nucleotide sequence ID" value="NZ_SMFP01000008.1"/>
</dbReference>
<evidence type="ECO:0000256" key="8">
    <source>
        <dbReference type="SAM" id="Phobius"/>
    </source>
</evidence>
<dbReference type="Proteomes" id="UP000294662">
    <property type="component" value="Unassembled WGS sequence"/>
</dbReference>
<dbReference type="AlphaFoldDB" id="A0A4R5ER15"/>
<evidence type="ECO:0000256" key="3">
    <source>
        <dbReference type="ARBA" id="ARBA00022448"/>
    </source>
</evidence>
<keyword evidence="7 8" id="KW-0472">Membrane</keyword>
<comment type="caution">
    <text evidence="9">The sequence shown here is derived from an EMBL/GenBank/DDBJ whole genome shotgun (WGS) entry which is preliminary data.</text>
</comment>
<evidence type="ECO:0000313" key="10">
    <source>
        <dbReference type="Proteomes" id="UP000294662"/>
    </source>
</evidence>
<organism evidence="9 10">
    <name type="scientific">Antarcticimicrobium sediminis</name>
    <dbReference type="NCBI Taxonomy" id="2546227"/>
    <lineage>
        <taxon>Bacteria</taxon>
        <taxon>Pseudomonadati</taxon>
        <taxon>Pseudomonadota</taxon>
        <taxon>Alphaproteobacteria</taxon>
        <taxon>Rhodobacterales</taxon>
        <taxon>Paracoccaceae</taxon>
        <taxon>Antarcticimicrobium</taxon>
    </lineage>
</organism>
<keyword evidence="3" id="KW-0813">Transport</keyword>
<feature type="transmembrane region" description="Helical" evidence="8">
    <location>
        <begin position="306"/>
        <end position="332"/>
    </location>
</feature>
<feature type="transmembrane region" description="Helical" evidence="8">
    <location>
        <begin position="203"/>
        <end position="224"/>
    </location>
</feature>
<feature type="transmembrane region" description="Helical" evidence="8">
    <location>
        <begin position="265"/>
        <end position="286"/>
    </location>
</feature>
<protein>
    <submittedName>
        <fullName evidence="9">AI-2E family transporter</fullName>
    </submittedName>
</protein>
<dbReference type="GO" id="GO:0055085">
    <property type="term" value="P:transmembrane transport"/>
    <property type="evidence" value="ECO:0007669"/>
    <property type="project" value="TreeGrafter"/>
</dbReference>
<evidence type="ECO:0000256" key="2">
    <source>
        <dbReference type="ARBA" id="ARBA00009773"/>
    </source>
</evidence>
<proteinExistence type="inferred from homology"/>
<dbReference type="PANTHER" id="PTHR21716:SF53">
    <property type="entry name" value="PERMEASE PERM-RELATED"/>
    <property type="match status" value="1"/>
</dbReference>
<accession>A0A4R5ER15</accession>
<feature type="transmembrane region" description="Helical" evidence="8">
    <location>
        <begin position="32"/>
        <end position="50"/>
    </location>
</feature>
<comment type="subcellular location">
    <subcellularLocation>
        <location evidence="1">Cell membrane</location>
        <topology evidence="1">Multi-pass membrane protein</topology>
    </subcellularLocation>
</comment>
<dbReference type="OrthoDB" id="9799225at2"/>
<evidence type="ECO:0000256" key="7">
    <source>
        <dbReference type="ARBA" id="ARBA00023136"/>
    </source>
</evidence>
<keyword evidence="10" id="KW-1185">Reference proteome</keyword>
<reference evidence="9 10" key="1">
    <citation type="submission" date="2019-03" db="EMBL/GenBank/DDBJ databases">
        <authorList>
            <person name="Zhang S."/>
        </authorList>
    </citation>
    <scope>NUCLEOTIDE SEQUENCE [LARGE SCALE GENOMIC DNA]</scope>
    <source>
        <strain evidence="9 10">S4J41</strain>
    </source>
</reference>
<dbReference type="PANTHER" id="PTHR21716">
    <property type="entry name" value="TRANSMEMBRANE PROTEIN"/>
    <property type="match status" value="1"/>
</dbReference>
<dbReference type="GO" id="GO:0005886">
    <property type="term" value="C:plasma membrane"/>
    <property type="evidence" value="ECO:0007669"/>
    <property type="project" value="UniProtKB-SubCell"/>
</dbReference>
<evidence type="ECO:0000256" key="6">
    <source>
        <dbReference type="ARBA" id="ARBA00022989"/>
    </source>
</evidence>
<name>A0A4R5ER15_9RHOB</name>
<evidence type="ECO:0000256" key="1">
    <source>
        <dbReference type="ARBA" id="ARBA00004651"/>
    </source>
</evidence>
<sequence length="351" mass="37785">MQTRGLNRLLAVTCSVALLLMIGWLLKAGQSILLPVLVAIIVVYILTTAADSMARLPVLGRLQRRWRRLIVLAGMVTGVLILAAFVTSNATAISAAIPRYAQNFDVLQTQFLHILGVDELPNWARLSEGLLDLVDITTLMPTVLSTITNAGSIVVAAALYAAFIIAELDGFPAKTRRALDQSEQAERTLEVVHQINEKIGGYLAAKTLVNVVLGLVSLGVLWLLGIDFPVFWAIVIALLNYIPYIGSVIAVAFPVTTGLVQYASFGHAALTLVALMVPQMVVAYYIEPKFLGHSVNLSPFTVLLSLAIWSGLWGMMGALLAIPLTAMVMIILAELPSARFIAVLMSQTGDP</sequence>
<dbReference type="Pfam" id="PF01594">
    <property type="entry name" value="AI-2E_transport"/>
    <property type="match status" value="1"/>
</dbReference>
<feature type="transmembrane region" description="Helical" evidence="8">
    <location>
        <begin position="230"/>
        <end position="253"/>
    </location>
</feature>
<feature type="transmembrane region" description="Helical" evidence="8">
    <location>
        <begin position="70"/>
        <end position="97"/>
    </location>
</feature>
<dbReference type="InterPro" id="IPR002549">
    <property type="entry name" value="AI-2E-like"/>
</dbReference>
<dbReference type="EMBL" id="SMFP01000008">
    <property type="protein sequence ID" value="TDE37127.1"/>
    <property type="molecule type" value="Genomic_DNA"/>
</dbReference>
<evidence type="ECO:0000256" key="4">
    <source>
        <dbReference type="ARBA" id="ARBA00022475"/>
    </source>
</evidence>